<dbReference type="AlphaFoldDB" id="B4DKX0"/>
<feature type="compositionally biased region" description="Polar residues" evidence="1">
    <location>
        <begin position="37"/>
        <end position="46"/>
    </location>
</feature>
<sequence>MSDQKKEEEEEAAAAAAMATEGGKTSEPENNNKKPKTSGSQDSQPSPLALLAATCSKIGTPGENQATGQQQRNLLETLGNLLPPLLLLQKRITFLNQPLVRLVLPAVITGVHLLQKLNQVILPPLVNFKSYKYKIQVVVYSTK</sequence>
<accession>B4DKX0</accession>
<dbReference type="EMBL" id="AK296749">
    <property type="protein sequence ID" value="BAG59332.1"/>
    <property type="molecule type" value="mRNA"/>
</dbReference>
<proteinExistence type="evidence at transcript level"/>
<dbReference type="ProteomicsDB" id="4493"/>
<evidence type="ECO:0000256" key="1">
    <source>
        <dbReference type="SAM" id="MobiDB-lite"/>
    </source>
</evidence>
<protein>
    <submittedName>
        <fullName evidence="2">cDNA FLJ57388, moderately similar to Transcription factor Sp4</fullName>
    </submittedName>
</protein>
<evidence type="ECO:0000313" key="2">
    <source>
        <dbReference type="EMBL" id="BAG59332.1"/>
    </source>
</evidence>
<name>B4DKX0_HUMAN</name>
<dbReference type="PeptideAtlas" id="B4DKX0"/>
<organism evidence="2">
    <name type="scientific">Homo sapiens</name>
    <name type="common">Human</name>
    <dbReference type="NCBI Taxonomy" id="9606"/>
    <lineage>
        <taxon>Eukaryota</taxon>
        <taxon>Metazoa</taxon>
        <taxon>Chordata</taxon>
        <taxon>Craniata</taxon>
        <taxon>Vertebrata</taxon>
        <taxon>Euteleostomi</taxon>
        <taxon>Mammalia</taxon>
        <taxon>Eutheria</taxon>
        <taxon>Euarchontoglires</taxon>
        <taxon>Primates</taxon>
        <taxon>Haplorrhini</taxon>
        <taxon>Catarrhini</taxon>
        <taxon>Hominidae</taxon>
        <taxon>Homo</taxon>
    </lineage>
</organism>
<feature type="region of interest" description="Disordered" evidence="1">
    <location>
        <begin position="1"/>
        <end position="46"/>
    </location>
</feature>
<reference evidence="2" key="1">
    <citation type="submission" date="2007-10" db="EMBL/GenBank/DDBJ databases">
        <title>NEDO human cDNA sequencing project focused on splicing variants.</title>
        <authorList>
            <person name="Wakamatsu A."/>
            <person name="Yamamoto J."/>
            <person name="Kimura K."/>
            <person name="Ishii S."/>
            <person name="Watanabe K."/>
            <person name="Sugiyama A."/>
            <person name="Murakawa K."/>
            <person name="Kaida T."/>
            <person name="Tsuchiya K."/>
            <person name="Fukuzumi Y."/>
            <person name="Kumagai A."/>
            <person name="Oishi Y."/>
            <person name="Yamamoto S."/>
            <person name="Ono Y."/>
            <person name="Komori Y."/>
            <person name="Yamazaki M."/>
            <person name="Kisu Y."/>
            <person name="Nishikawa T."/>
            <person name="Sugano S."/>
            <person name="Nomura N."/>
            <person name="Isogai T."/>
        </authorList>
    </citation>
    <scope>NUCLEOTIDE SEQUENCE</scope>
    <source>
        <tissue evidence="2">Tongue</tissue>
    </source>
</reference>